<keyword evidence="3" id="KW-0670">Pyruvate</keyword>
<dbReference type="PANTHER" id="PTHR42730">
    <property type="entry name" value="2-OXOGLUTARATE SYNTHASE SUBUNIT KORC"/>
    <property type="match status" value="1"/>
</dbReference>
<dbReference type="PANTHER" id="PTHR42730:SF1">
    <property type="entry name" value="2-OXOGLUTARATE SYNTHASE SUBUNIT KORC"/>
    <property type="match status" value="1"/>
</dbReference>
<dbReference type="AlphaFoldDB" id="A0A644ZBR0"/>
<dbReference type="Pfam" id="PF01558">
    <property type="entry name" value="POR"/>
    <property type="match status" value="1"/>
</dbReference>
<proteinExistence type="predicted"/>
<dbReference type="InterPro" id="IPR002869">
    <property type="entry name" value="Pyrv_flavodox_OxRed_cen"/>
</dbReference>
<dbReference type="InterPro" id="IPR052554">
    <property type="entry name" value="2-oxoglutarate_synth_KorC"/>
</dbReference>
<evidence type="ECO:0000259" key="2">
    <source>
        <dbReference type="Pfam" id="PF01558"/>
    </source>
</evidence>
<evidence type="ECO:0000313" key="3">
    <source>
        <dbReference type="EMBL" id="MPM38127.1"/>
    </source>
</evidence>
<dbReference type="Gene3D" id="3.40.920.10">
    <property type="entry name" value="Pyruvate-ferredoxin oxidoreductase, PFOR, domain III"/>
    <property type="match status" value="1"/>
</dbReference>
<organism evidence="3">
    <name type="scientific">bioreactor metagenome</name>
    <dbReference type="NCBI Taxonomy" id="1076179"/>
    <lineage>
        <taxon>unclassified sequences</taxon>
        <taxon>metagenomes</taxon>
        <taxon>ecological metagenomes</taxon>
    </lineage>
</organism>
<protein>
    <submittedName>
        <fullName evidence="3">Pyruvate synthase subunit PorC</fullName>
        <ecNumber evidence="3">1.2.7.1</ecNumber>
    </submittedName>
</protein>
<gene>
    <name evidence="3" type="primary">porC_9</name>
    <name evidence="3" type="ORF">SDC9_84754</name>
</gene>
<dbReference type="GO" id="GO:0019164">
    <property type="term" value="F:pyruvate synthase activity"/>
    <property type="evidence" value="ECO:0007669"/>
    <property type="project" value="UniProtKB-EC"/>
</dbReference>
<accession>A0A644ZBR0</accession>
<sequence length="183" mass="19603">MTHEIIISGFGGQGVMALGKTLAEAGMKEGLSVSWLPSYGPEMRGGTANCSVVLSEEEIISPMVQNPTELIAMNKPSLIKFEPLMTPGGTLLVNSSIIEIKAARTDISAYYIPCQEIADELGNRKTANMVMLGAYIEATKLLKFSTIQEMLAHLFTGPKAALVELNVEALRRGANCVSAEAKK</sequence>
<dbReference type="EMBL" id="VSSQ01008180">
    <property type="protein sequence ID" value="MPM38127.1"/>
    <property type="molecule type" value="Genomic_DNA"/>
</dbReference>
<reference evidence="3" key="1">
    <citation type="submission" date="2019-08" db="EMBL/GenBank/DDBJ databases">
        <authorList>
            <person name="Kucharzyk K."/>
            <person name="Murdoch R.W."/>
            <person name="Higgins S."/>
            <person name="Loffler F."/>
        </authorList>
    </citation>
    <scope>NUCLEOTIDE SEQUENCE</scope>
</reference>
<comment type="caution">
    <text evidence="3">The sequence shown here is derived from an EMBL/GenBank/DDBJ whole genome shotgun (WGS) entry which is preliminary data.</text>
</comment>
<name>A0A644ZBR0_9ZZZZ</name>
<evidence type="ECO:0000256" key="1">
    <source>
        <dbReference type="ARBA" id="ARBA00023002"/>
    </source>
</evidence>
<feature type="domain" description="Pyruvate/ketoisovalerate oxidoreductase catalytic" evidence="2">
    <location>
        <begin position="11"/>
        <end position="174"/>
    </location>
</feature>
<keyword evidence="1 3" id="KW-0560">Oxidoreductase</keyword>
<dbReference type="EC" id="1.2.7.1" evidence="3"/>
<dbReference type="InterPro" id="IPR019752">
    <property type="entry name" value="Pyrv/ketoisovalerate_OxRed_cat"/>
</dbReference>
<dbReference type="SUPFAM" id="SSF53323">
    <property type="entry name" value="Pyruvate-ferredoxin oxidoreductase, PFOR, domain III"/>
    <property type="match status" value="1"/>
</dbReference>